<protein>
    <submittedName>
        <fullName evidence="1">Uncharacterized protein</fullName>
    </submittedName>
</protein>
<dbReference type="KEGG" id="atu:Atu5308"/>
<name>Q8UK16_AGRFC</name>
<dbReference type="Proteomes" id="UP000000813">
    <property type="component" value="Plasmid At"/>
</dbReference>
<accession>Q8UK16</accession>
<reference evidence="1 2" key="1">
    <citation type="journal article" date="2001" name="Science">
        <title>The genome of the natural genetic engineer Agrobacterium tumefaciens C58.</title>
        <authorList>
            <person name="Wood D.W."/>
            <person name="Setubal J.C."/>
            <person name="Kaul R."/>
            <person name="Monks D.E."/>
            <person name="Kitajima J.P."/>
            <person name="Okura V.K."/>
            <person name="Zhou Y."/>
            <person name="Chen L."/>
            <person name="Wood G.E."/>
            <person name="Almeida N.F.Jr."/>
            <person name="Woo L."/>
            <person name="Chen Y."/>
            <person name="Paulsen I.T."/>
            <person name="Eisen J.A."/>
            <person name="Karp P.D."/>
            <person name="Bovee D.Sr."/>
            <person name="Chapman P."/>
            <person name="Clendenning J."/>
            <person name="Deatherage G."/>
            <person name="Gillet W."/>
            <person name="Grant C."/>
            <person name="Kutyavin T."/>
            <person name="Levy R."/>
            <person name="Li M.J."/>
            <person name="McClelland E."/>
            <person name="Palmieri A."/>
            <person name="Raymond C."/>
            <person name="Rouse G."/>
            <person name="Saenphimmachak C."/>
            <person name="Wu Z."/>
            <person name="Romero P."/>
            <person name="Gordon D."/>
            <person name="Zhang S."/>
            <person name="Yoo H."/>
            <person name="Tao Y."/>
            <person name="Biddle P."/>
            <person name="Jung M."/>
            <person name="Krespan W."/>
            <person name="Perry M."/>
            <person name="Gordon-Kamm B."/>
            <person name="Liao L."/>
            <person name="Kim S."/>
            <person name="Hendrick C."/>
            <person name="Zhao Z.Y."/>
            <person name="Dolan M."/>
            <person name="Chumley F."/>
            <person name="Tingey S.V."/>
            <person name="Tomb J.F."/>
            <person name="Gordon M.P."/>
            <person name="Olson M.V."/>
            <person name="Nester E.W."/>
        </authorList>
    </citation>
    <scope>NUCLEOTIDE SEQUENCE [LARGE SCALE GENOMIC DNA]</scope>
    <source>
        <strain evidence="2">C58 / ATCC 33970</strain>
    </source>
</reference>
<keyword evidence="2" id="KW-1185">Reference proteome</keyword>
<gene>
    <name evidence="1" type="ordered locus">Atu5308</name>
</gene>
<keyword evidence="1" id="KW-0614">Plasmid</keyword>
<dbReference type="EMBL" id="AE007872">
    <property type="protein sequence ID" value="AAL45996.1"/>
    <property type="molecule type" value="Genomic_DNA"/>
</dbReference>
<reference evidence="1 2" key="2">
    <citation type="journal article" date="2001" name="Science">
        <title>Genome sequence of the plant pathogen and biotechnology agent Agrobacterium tumefaciens C58.</title>
        <authorList>
            <person name="Goodner B."/>
            <person name="Hinkle G."/>
            <person name="Gattung S."/>
            <person name="Miller N."/>
            <person name="Blanchard M."/>
            <person name="Qurollo B."/>
            <person name="Goldman B.S."/>
            <person name="Cao Y."/>
            <person name="Askenazi M."/>
            <person name="Halling C."/>
            <person name="Mullin L."/>
            <person name="Houmiel K."/>
            <person name="Gordon J."/>
            <person name="Vaudin M."/>
            <person name="Iartchouk O."/>
            <person name="Epp A."/>
            <person name="Liu F."/>
            <person name="Wollam C."/>
            <person name="Allinger M."/>
            <person name="Doughty D."/>
            <person name="Scott C."/>
            <person name="Lappas C."/>
            <person name="Markelz B."/>
            <person name="Flanagan C."/>
            <person name="Crowell C."/>
            <person name="Gurson J."/>
            <person name="Lomo C."/>
            <person name="Sear C."/>
            <person name="Strub G."/>
            <person name="Cielo C."/>
            <person name="Slater S."/>
        </authorList>
    </citation>
    <scope>NUCLEOTIDE SEQUENCE [LARGE SCALE GENOMIC DNA]</scope>
    <source>
        <strain evidence="2">C58 / ATCC 33970</strain>
    </source>
</reference>
<dbReference type="HOGENOM" id="CLU_2140550_0_0_5"/>
<evidence type="ECO:0000313" key="1">
    <source>
        <dbReference type="EMBL" id="AAL45996.1"/>
    </source>
</evidence>
<dbReference type="OrthoDB" id="9766796at2"/>
<sequence length="112" mass="12742">MEYDAVTFDTQKVRTNGFNFNTGLLNELKKLRHDRFQVIVSDIIRSDILKQLSEYTQQVTIQLNTAIKKANELGIASINNQQKVDPRHVATSQLRKYFVSLGALVVLVPPIL</sequence>
<dbReference type="RefSeq" id="WP_010974564.1">
    <property type="nucleotide sequence ID" value="NC_003064.2"/>
</dbReference>
<dbReference type="PIR" id="AF3197">
    <property type="entry name" value="AF3197"/>
</dbReference>
<organism evidence="1 2">
    <name type="scientific">Agrobacterium fabrum (strain C58 / ATCC 33970)</name>
    <name type="common">Agrobacterium tumefaciens (strain C58)</name>
    <dbReference type="NCBI Taxonomy" id="176299"/>
    <lineage>
        <taxon>Bacteria</taxon>
        <taxon>Pseudomonadati</taxon>
        <taxon>Pseudomonadota</taxon>
        <taxon>Alphaproteobacteria</taxon>
        <taxon>Hyphomicrobiales</taxon>
        <taxon>Rhizobiaceae</taxon>
        <taxon>Rhizobium/Agrobacterium group</taxon>
        <taxon>Agrobacterium</taxon>
        <taxon>Agrobacterium tumefaciens complex</taxon>
    </lineage>
</organism>
<dbReference type="GeneID" id="1137081"/>
<geneLocation type="plasmid" evidence="1 2">
    <name>At</name>
</geneLocation>
<dbReference type="BioCyc" id="AGRO:ATU5308-MONOMER"/>
<dbReference type="EnsemblBacteria" id="AAL45996">
    <property type="protein sequence ID" value="AAL45996"/>
    <property type="gene ID" value="Atu5308"/>
</dbReference>
<proteinExistence type="predicted"/>
<dbReference type="AlphaFoldDB" id="Q8UK16"/>
<evidence type="ECO:0000313" key="2">
    <source>
        <dbReference type="Proteomes" id="UP000000813"/>
    </source>
</evidence>